<evidence type="ECO:0000256" key="4">
    <source>
        <dbReference type="SAM" id="Phobius"/>
    </source>
</evidence>
<comment type="caution">
    <text evidence="6">The sequence shown here is derived from an EMBL/GenBank/DDBJ whole genome shotgun (WGS) entry which is preliminary data.</text>
</comment>
<evidence type="ECO:0000313" key="6">
    <source>
        <dbReference type="EMBL" id="MFC4131584.1"/>
    </source>
</evidence>
<evidence type="ECO:0000256" key="2">
    <source>
        <dbReference type="ARBA" id="ARBA00022777"/>
    </source>
</evidence>
<dbReference type="InterPro" id="IPR050482">
    <property type="entry name" value="Sensor_HK_TwoCompSys"/>
</dbReference>
<evidence type="ECO:0000256" key="3">
    <source>
        <dbReference type="ARBA" id="ARBA00023012"/>
    </source>
</evidence>
<dbReference type="RefSeq" id="WP_253755251.1">
    <property type="nucleotide sequence ID" value="NZ_JAMZDZ010000001.1"/>
</dbReference>
<sequence>MRGDMGLGVGRKWGIAIGVFFTVMLIPVGLDTWHEPAGPRRIIAMVLLLAYAAVYLVTPSALWRRGVAAKLTGVTILLALVAGYVTVRGLPWLPLIGYAFAVAAVLLPIRWAAGVAAVVLSAAAVATVIWSSSSWEPWTTLLIIVVDLLLVGMLMTSNKALFQARHELAARAVSDERTRVARDLHDVLGHTLTTLTVKSALAQRLLGTGQPDRAGQELADIEHLSRQALVELRATVSGHRQVSLDAELAGARIALEAGQIGVRVIGDPAVVPAHLREPLAYVVREGVTNVLRHSGATICEIVIAPDSVEVTDDGRGGAAEPGNGLTGLRQRLAGSGGALAAGPADGGGFRLRAQFGAA</sequence>
<dbReference type="InterPro" id="IPR036890">
    <property type="entry name" value="HATPase_C_sf"/>
</dbReference>
<feature type="transmembrane region" description="Helical" evidence="4">
    <location>
        <begin position="91"/>
        <end position="107"/>
    </location>
</feature>
<accession>A0ABV8LLA1</accession>
<evidence type="ECO:0000259" key="5">
    <source>
        <dbReference type="Pfam" id="PF07730"/>
    </source>
</evidence>
<feature type="transmembrane region" description="Helical" evidence="4">
    <location>
        <begin position="138"/>
        <end position="156"/>
    </location>
</feature>
<gene>
    <name evidence="6" type="ORF">ACFOZ4_13315</name>
</gene>
<keyword evidence="4" id="KW-0472">Membrane</keyword>
<feature type="transmembrane region" description="Helical" evidence="4">
    <location>
        <begin position="42"/>
        <end position="62"/>
    </location>
</feature>
<evidence type="ECO:0000313" key="7">
    <source>
        <dbReference type="Proteomes" id="UP001595816"/>
    </source>
</evidence>
<dbReference type="SUPFAM" id="SSF55874">
    <property type="entry name" value="ATPase domain of HSP90 chaperone/DNA topoisomerase II/histidine kinase"/>
    <property type="match status" value="1"/>
</dbReference>
<evidence type="ECO:0000256" key="1">
    <source>
        <dbReference type="ARBA" id="ARBA00022679"/>
    </source>
</evidence>
<dbReference type="PANTHER" id="PTHR24421:SF63">
    <property type="entry name" value="SENSOR HISTIDINE KINASE DESK"/>
    <property type="match status" value="1"/>
</dbReference>
<dbReference type="Gene3D" id="1.20.5.1930">
    <property type="match status" value="1"/>
</dbReference>
<keyword evidence="3" id="KW-0902">Two-component regulatory system</keyword>
<reference evidence="7" key="1">
    <citation type="journal article" date="2019" name="Int. J. Syst. Evol. Microbiol.">
        <title>The Global Catalogue of Microorganisms (GCM) 10K type strain sequencing project: providing services to taxonomists for standard genome sequencing and annotation.</title>
        <authorList>
            <consortium name="The Broad Institute Genomics Platform"/>
            <consortium name="The Broad Institute Genome Sequencing Center for Infectious Disease"/>
            <person name="Wu L."/>
            <person name="Ma J."/>
        </authorList>
    </citation>
    <scope>NUCLEOTIDE SEQUENCE [LARGE SCALE GENOMIC DNA]</scope>
    <source>
        <strain evidence="7">CGMCC 4.7289</strain>
    </source>
</reference>
<keyword evidence="2 6" id="KW-0418">Kinase</keyword>
<feature type="transmembrane region" description="Helical" evidence="4">
    <location>
        <begin position="67"/>
        <end position="85"/>
    </location>
</feature>
<keyword evidence="4" id="KW-0812">Transmembrane</keyword>
<dbReference type="EMBL" id="JBHSAY010000006">
    <property type="protein sequence ID" value="MFC4131584.1"/>
    <property type="molecule type" value="Genomic_DNA"/>
</dbReference>
<protein>
    <submittedName>
        <fullName evidence="6">Sensor histidine kinase</fullName>
    </submittedName>
</protein>
<feature type="transmembrane region" description="Helical" evidence="4">
    <location>
        <begin position="12"/>
        <end position="30"/>
    </location>
</feature>
<dbReference type="GO" id="GO:0016301">
    <property type="term" value="F:kinase activity"/>
    <property type="evidence" value="ECO:0007669"/>
    <property type="project" value="UniProtKB-KW"/>
</dbReference>
<dbReference type="Proteomes" id="UP001595816">
    <property type="component" value="Unassembled WGS sequence"/>
</dbReference>
<feature type="transmembrane region" description="Helical" evidence="4">
    <location>
        <begin position="114"/>
        <end position="132"/>
    </location>
</feature>
<dbReference type="Gene3D" id="3.30.565.10">
    <property type="entry name" value="Histidine kinase-like ATPase, C-terminal domain"/>
    <property type="match status" value="1"/>
</dbReference>
<keyword evidence="1" id="KW-0808">Transferase</keyword>
<dbReference type="PANTHER" id="PTHR24421">
    <property type="entry name" value="NITRATE/NITRITE SENSOR PROTEIN NARX-RELATED"/>
    <property type="match status" value="1"/>
</dbReference>
<feature type="domain" description="Signal transduction histidine kinase subgroup 3 dimerisation and phosphoacceptor" evidence="5">
    <location>
        <begin position="176"/>
        <end position="242"/>
    </location>
</feature>
<proteinExistence type="predicted"/>
<organism evidence="6 7">
    <name type="scientific">Hamadaea flava</name>
    <dbReference type="NCBI Taxonomy" id="1742688"/>
    <lineage>
        <taxon>Bacteria</taxon>
        <taxon>Bacillati</taxon>
        <taxon>Actinomycetota</taxon>
        <taxon>Actinomycetes</taxon>
        <taxon>Micromonosporales</taxon>
        <taxon>Micromonosporaceae</taxon>
        <taxon>Hamadaea</taxon>
    </lineage>
</organism>
<dbReference type="InterPro" id="IPR011712">
    <property type="entry name" value="Sig_transdc_His_kin_sub3_dim/P"/>
</dbReference>
<dbReference type="Pfam" id="PF07730">
    <property type="entry name" value="HisKA_3"/>
    <property type="match status" value="1"/>
</dbReference>
<keyword evidence="7" id="KW-1185">Reference proteome</keyword>
<name>A0ABV8LLA1_9ACTN</name>
<keyword evidence="4" id="KW-1133">Transmembrane helix</keyword>